<evidence type="ECO:0000313" key="2">
    <source>
        <dbReference type="EMBL" id="KFC17818.1"/>
    </source>
</evidence>
<sequence>MIAKIGKGSNMYGAILYNQQKVDNENGAVLLLNKIPDTIDGRHSTQYFHKCFEPYLSTNIKTEKTVRHISLNPDPADKVSDEQFTDMAQEYMERMGYGNQPYIVFKHMDIDRTHIHIVSTCVGIDGKKISDDYDHHRSMAICRDLETKYNLNKATERKQKQADKIFKPVNHKNRDIKSQIASVVRHLPKYYSYSTMGSYNALLSLFNITAEEVKGERNGQTVNGLVYVALDENGNKTSNPFKASLFGKDAGVTQLQKHFEQSKEKMKNNPARSVVKNKVELAIHTTSNETDFKKELVEQGINTIVRKNDDRRIYGMTFIDHESRSVWNASQLDRRLSANAFNDWWNNGNKPELKIQDSPIYNTNTIDDQTTKDLFEFISQEHSQSYDLGLHSLLPDELGEDYEEEQFANKMNKKKKGRRF</sequence>
<organism evidence="2 3">
    <name type="scientific">Epilithonimonas lactis</name>
    <dbReference type="NCBI Taxonomy" id="421072"/>
    <lineage>
        <taxon>Bacteria</taxon>
        <taxon>Pseudomonadati</taxon>
        <taxon>Bacteroidota</taxon>
        <taxon>Flavobacteriia</taxon>
        <taxon>Flavobacteriales</taxon>
        <taxon>Weeksellaceae</taxon>
        <taxon>Chryseobacterium group</taxon>
        <taxon>Epilithonimonas</taxon>
    </lineage>
</organism>
<dbReference type="AlphaFoldDB" id="A0A085B5S3"/>
<dbReference type="NCBIfam" id="NF041325">
    <property type="entry name" value="Bacteroid_MobB"/>
    <property type="match status" value="1"/>
</dbReference>
<comment type="caution">
    <text evidence="2">The sequence shown here is derived from an EMBL/GenBank/DDBJ whole genome shotgun (WGS) entry which is preliminary data.</text>
</comment>
<dbReference type="OrthoDB" id="915634at2"/>
<dbReference type="EMBL" id="JPLY01000013">
    <property type="protein sequence ID" value="KFC17818.1"/>
    <property type="molecule type" value="Genomic_DNA"/>
</dbReference>
<name>A0A085B5S3_9FLAO</name>
<dbReference type="RefSeq" id="WP_034980053.1">
    <property type="nucleotide sequence ID" value="NZ_FOFI01000005.1"/>
</dbReference>
<keyword evidence="3" id="KW-1185">Reference proteome</keyword>
<proteinExistence type="predicted"/>
<dbReference type="Pfam" id="PF03432">
    <property type="entry name" value="Relaxase"/>
    <property type="match status" value="1"/>
</dbReference>
<dbReference type="eggNOG" id="COG3843">
    <property type="taxonomic scope" value="Bacteria"/>
</dbReference>
<evidence type="ECO:0000259" key="1">
    <source>
        <dbReference type="Pfam" id="PF03432"/>
    </source>
</evidence>
<dbReference type="STRING" id="421072.SAMN04488097_3650"/>
<feature type="domain" description="MobA/VirD2-like nuclease" evidence="1">
    <location>
        <begin position="48"/>
        <end position="151"/>
    </location>
</feature>
<gene>
    <name evidence="2" type="ORF">IO89_20300</name>
</gene>
<evidence type="ECO:0000313" key="3">
    <source>
        <dbReference type="Proteomes" id="UP000028623"/>
    </source>
</evidence>
<dbReference type="InterPro" id="IPR005094">
    <property type="entry name" value="Endonuclease_MobA/VirD2"/>
</dbReference>
<dbReference type="Proteomes" id="UP000028623">
    <property type="component" value="Unassembled WGS sequence"/>
</dbReference>
<protein>
    <submittedName>
        <fullName evidence="2">Relaxase</fullName>
    </submittedName>
</protein>
<reference evidence="2 3" key="1">
    <citation type="submission" date="2014-07" db="EMBL/GenBank/DDBJ databases">
        <title>Epilithonimonas lactis LMG 22401 Genome.</title>
        <authorList>
            <person name="Pipes S.E."/>
            <person name="Stropko S.J."/>
        </authorList>
    </citation>
    <scope>NUCLEOTIDE SEQUENCE [LARGE SCALE GENOMIC DNA]</scope>
    <source>
        <strain evidence="2 3">LMG 24401</strain>
    </source>
</reference>
<accession>A0A085B5S3</accession>